<dbReference type="AlphaFoldDB" id="A0A0N4ZL67"/>
<organism evidence="2 3">
    <name type="scientific">Parastrongyloides trichosuri</name>
    <name type="common">Possum-specific nematode worm</name>
    <dbReference type="NCBI Taxonomy" id="131310"/>
    <lineage>
        <taxon>Eukaryota</taxon>
        <taxon>Metazoa</taxon>
        <taxon>Ecdysozoa</taxon>
        <taxon>Nematoda</taxon>
        <taxon>Chromadorea</taxon>
        <taxon>Rhabditida</taxon>
        <taxon>Tylenchina</taxon>
        <taxon>Panagrolaimomorpha</taxon>
        <taxon>Strongyloidoidea</taxon>
        <taxon>Strongyloididae</taxon>
        <taxon>Parastrongyloides</taxon>
    </lineage>
</organism>
<name>A0A0N4ZL67_PARTI</name>
<dbReference type="WBParaSite" id="PTRK_0000902350.1">
    <property type="protein sequence ID" value="PTRK_0000902350.1"/>
    <property type="gene ID" value="PTRK_0000902350"/>
</dbReference>
<keyword evidence="1" id="KW-0812">Transmembrane</keyword>
<dbReference type="Pfam" id="PF10323">
    <property type="entry name" value="7TM_GPCR_Srv"/>
    <property type="match status" value="1"/>
</dbReference>
<feature type="transmembrane region" description="Helical" evidence="1">
    <location>
        <begin position="117"/>
        <end position="136"/>
    </location>
</feature>
<feature type="transmembrane region" description="Helical" evidence="1">
    <location>
        <begin position="40"/>
        <end position="65"/>
    </location>
</feature>
<feature type="transmembrane region" description="Helical" evidence="1">
    <location>
        <begin position="77"/>
        <end position="97"/>
    </location>
</feature>
<keyword evidence="1" id="KW-1133">Transmembrane helix</keyword>
<keyword evidence="2" id="KW-1185">Reference proteome</keyword>
<evidence type="ECO:0000256" key="1">
    <source>
        <dbReference type="SAM" id="Phobius"/>
    </source>
</evidence>
<protein>
    <submittedName>
        <fullName evidence="3">G_PROTEIN_RECEP_F1_2 domain-containing protein</fullName>
    </submittedName>
</protein>
<sequence>MLGTPAYFKGSKNEYTNFNSIATFSNVPFTGWKTVGYTTLAIYCGIISISTLLINCLIIYILISHKKGNLKSTDRKLAMYSILLFGSQLIYIVMFYFDLFCDRNANDYSLLYFSAVIRGWNFNIFCLFAPYSLLIFNRDIRSLVLNLLFNTPVDVFVPSTKSNIQQNKKIIIKS</sequence>
<accession>A0A0N4ZL67</accession>
<dbReference type="InterPro" id="IPR019426">
    <property type="entry name" value="7TM_GPCR_serpentine_rcpt_Srv"/>
</dbReference>
<reference evidence="3" key="1">
    <citation type="submission" date="2017-02" db="UniProtKB">
        <authorList>
            <consortium name="WormBaseParasite"/>
        </authorList>
    </citation>
    <scope>IDENTIFICATION</scope>
</reference>
<proteinExistence type="predicted"/>
<dbReference type="Proteomes" id="UP000038045">
    <property type="component" value="Unplaced"/>
</dbReference>
<keyword evidence="1" id="KW-0472">Membrane</keyword>
<evidence type="ECO:0000313" key="3">
    <source>
        <dbReference type="WBParaSite" id="PTRK_0000902350.1"/>
    </source>
</evidence>
<evidence type="ECO:0000313" key="2">
    <source>
        <dbReference type="Proteomes" id="UP000038045"/>
    </source>
</evidence>